<comment type="caution">
    <text evidence="2">The sequence shown here is derived from an EMBL/GenBank/DDBJ whole genome shotgun (WGS) entry which is preliminary data.</text>
</comment>
<feature type="region of interest" description="Disordered" evidence="1">
    <location>
        <begin position="320"/>
        <end position="342"/>
    </location>
</feature>
<dbReference type="AlphaFoldDB" id="A0AAD8YH70"/>
<gene>
    <name evidence="2" type="ORF">QTG54_002835</name>
</gene>
<protein>
    <submittedName>
        <fullName evidence="2">Uncharacterized protein</fullName>
    </submittedName>
</protein>
<sequence>MLEWKPKHKHIREAALHLLGSPEAKGKLYTMGAFAEVITAVVNKRWADSNKGDSKKVTENMLKLAFGVPEKHGHMYSTALNIKGCNDVAVIGIGIQRAKGSARAAYIGRFNSLEDGDNCNAPVQKIPSLNRHVNKWRDLSVELERQVHQYIAKESKNKKKSKQEAAVEREAKRKRPSPEEIEAGREAKRLKHLEDEKKKIEARIVTESKKTRESLNALKQAEEEYRALLQSNPSLGSLSTRPSPMMDYSNDPNDEPVHLDTMLRFIYKGRAGEIPLPSTRKVVLVEELLDSSHFKELPEGTDNEKADEMRERRGYHVSNFGVSQGWTPNGSTNNASNKQSTKEDSHAIVTAIRDLFGGKQCKFDEESLRYFAAFTSQAYGASDEAVEMIIAGWTKALFHQVGLDDISARDIANGLPSKSLLARLEVRLAADCLATRLMEIIDDGATFFALVTDHGKRAGMEHFVKLLCWFGKDKNGNETIKYHCIDVDTSNHTGRDCARAIERSLAIFTGQDGFEVTCITGDAGGGAAVQHLLPHLQRLGAVAIDCSKINCNLHALNKCLESSLQDVLGKQGIGRRTPFQLLFVFNQLWKRLKEEAGDKYLDEIFALTMNELATNDVWKDEAEKKFPQAFRELMDKFAELESEEDDDGIDGLVSLLTERPKNLQDPVFSRWQTILKLTKTVTEHWVVIYFVAVAVKQDTTSGSYLWQLSCALLSLMNTSAEPIEDENTLDEYIESFNDNNTNEGYDLPSTKEKTPTFYAMLLWIQGFAESYFDDMFEFLMRSDPVLGNGSWGQTARLAVERCYVMHDKLKELENGGWKNKPQFAPYLKALEKVPNAGDVSNAGKEFFNEMPEKILKKFRSIFEKHVVSCWCSDDILHYIIGGNPTLAKHFAAWLVHYKTNEDAASLLAAGSSSVNEDIEVEAYEFPNESITLEHHKVRNGDVVVNIRDCMTYLTANADIDYILKRRFVKNHWEQIMAISIAEETVDLFDEDTWVGHDFTSLKEAVLKEICIHPVHQQRCENYVQLAALISQTHVGEVRRTARAIIISTIIRLFNKEALEEKKRRVADPNTKDKAKKARRVEGADRTELLIKFLDVFNDDVLKAKRHLGDDTYGAIKKHVSNKKSKMSEEEIKKRIQRFEKSIKMTRTEVKAEQSAGVDVTATMGGRVTLSLLQKQYTCASCKKDPDRDCTAEHCAMAAVHEEIRFRQIKTKNKNWKKELTIQKKRDVLRKDELKLVAADGDKAKQGIKLDDIKDIKPQSDKMKAMLQHQEQLRAES</sequence>
<accession>A0AAD8YH70</accession>
<reference evidence="2" key="1">
    <citation type="submission" date="2023-06" db="EMBL/GenBank/DDBJ databases">
        <title>Survivors Of The Sea: Transcriptome response of Skeletonema marinoi to long-term dormancy.</title>
        <authorList>
            <person name="Pinder M.I.M."/>
            <person name="Kourtchenko O."/>
            <person name="Robertson E.K."/>
            <person name="Larsson T."/>
            <person name="Maumus F."/>
            <person name="Osuna-Cruz C.M."/>
            <person name="Vancaester E."/>
            <person name="Stenow R."/>
            <person name="Vandepoele K."/>
            <person name="Ploug H."/>
            <person name="Bruchert V."/>
            <person name="Godhe A."/>
            <person name="Topel M."/>
        </authorList>
    </citation>
    <scope>NUCLEOTIDE SEQUENCE</scope>
    <source>
        <strain evidence="2">R05AC</strain>
    </source>
</reference>
<proteinExistence type="predicted"/>
<name>A0AAD8YH70_9STRA</name>
<dbReference type="EMBL" id="JATAAI010000004">
    <property type="protein sequence ID" value="KAK1746228.1"/>
    <property type="molecule type" value="Genomic_DNA"/>
</dbReference>
<organism evidence="2 3">
    <name type="scientific">Skeletonema marinoi</name>
    <dbReference type="NCBI Taxonomy" id="267567"/>
    <lineage>
        <taxon>Eukaryota</taxon>
        <taxon>Sar</taxon>
        <taxon>Stramenopiles</taxon>
        <taxon>Ochrophyta</taxon>
        <taxon>Bacillariophyta</taxon>
        <taxon>Coscinodiscophyceae</taxon>
        <taxon>Thalassiosirophycidae</taxon>
        <taxon>Thalassiosirales</taxon>
        <taxon>Skeletonemataceae</taxon>
        <taxon>Skeletonema</taxon>
        <taxon>Skeletonema marinoi-dohrnii complex</taxon>
    </lineage>
</organism>
<keyword evidence="3" id="KW-1185">Reference proteome</keyword>
<feature type="region of interest" description="Disordered" evidence="1">
    <location>
        <begin position="153"/>
        <end position="185"/>
    </location>
</feature>
<feature type="compositionally biased region" description="Basic and acidic residues" evidence="1">
    <location>
        <begin position="162"/>
        <end position="185"/>
    </location>
</feature>
<evidence type="ECO:0000256" key="1">
    <source>
        <dbReference type="SAM" id="MobiDB-lite"/>
    </source>
</evidence>
<evidence type="ECO:0000313" key="3">
    <source>
        <dbReference type="Proteomes" id="UP001224775"/>
    </source>
</evidence>
<evidence type="ECO:0000313" key="2">
    <source>
        <dbReference type="EMBL" id="KAK1746228.1"/>
    </source>
</evidence>
<dbReference type="Proteomes" id="UP001224775">
    <property type="component" value="Unassembled WGS sequence"/>
</dbReference>
<feature type="compositionally biased region" description="Polar residues" evidence="1">
    <location>
        <begin position="320"/>
        <end position="339"/>
    </location>
</feature>